<keyword evidence="2" id="KW-0732">Signal</keyword>
<reference evidence="4" key="1">
    <citation type="journal article" date="2023" name="G3 (Bethesda)">
        <title>Whole genome assembly and annotation of the endangered Caribbean coral Acropora cervicornis.</title>
        <authorList>
            <person name="Selwyn J.D."/>
            <person name="Vollmer S.V."/>
        </authorList>
    </citation>
    <scope>NUCLEOTIDE SEQUENCE</scope>
    <source>
        <strain evidence="4">K2</strain>
    </source>
</reference>
<feature type="domain" description="Fibrinogen C-terminal" evidence="3">
    <location>
        <begin position="84"/>
        <end position="134"/>
    </location>
</feature>
<comment type="caution">
    <text evidence="4">The sequence shown here is derived from an EMBL/GenBank/DDBJ whole genome shotgun (WGS) entry which is preliminary data.</text>
</comment>
<dbReference type="InterPro" id="IPR002181">
    <property type="entry name" value="Fibrinogen_a/b/g_C_dom"/>
</dbReference>
<keyword evidence="1" id="KW-1015">Disulfide bond</keyword>
<dbReference type="PROSITE" id="PS51406">
    <property type="entry name" value="FIBRINOGEN_C_2"/>
    <property type="match status" value="1"/>
</dbReference>
<sequence length="306" mass="34585">MNLMMLLLAITVFVFSIKSVSSRKCVEEILYCGDPVSGIFKIGNFSCCYKAEHAGALKFLSGKLYICLGNKWATFEFEKLFDYGTEFNPGYSCKDIQDRAGKRLSDGIYWIRLRGGQTVFPVYCDMAGGGWTMVFKVLSNITQSSNPFEVYDSDIPIAEYVLAALANTNNHSSHYKNRARVVLFGGGNSQKELVFQASEKGPSNWYSAAALINSSWSDLKTETTNFFQIEPFCLHGRSCRVFLINRQGNDCSDAEGWVMFPLDQLCTWNTTSFPVRHFMYSKGDTYARWSDENKIEVADMLAVFLR</sequence>
<evidence type="ECO:0000313" key="5">
    <source>
        <dbReference type="Proteomes" id="UP001249851"/>
    </source>
</evidence>
<dbReference type="Gene3D" id="2.60.120.1000">
    <property type="match status" value="1"/>
</dbReference>
<evidence type="ECO:0000259" key="3">
    <source>
        <dbReference type="PROSITE" id="PS51406"/>
    </source>
</evidence>
<feature type="chain" id="PRO_5042270022" description="Fibrinogen C-terminal domain-containing protein" evidence="2">
    <location>
        <begin position="23"/>
        <end position="306"/>
    </location>
</feature>
<evidence type="ECO:0000256" key="1">
    <source>
        <dbReference type="ARBA" id="ARBA00023157"/>
    </source>
</evidence>
<dbReference type="GO" id="GO:0005615">
    <property type="term" value="C:extracellular space"/>
    <property type="evidence" value="ECO:0007669"/>
    <property type="project" value="TreeGrafter"/>
</dbReference>
<dbReference type="EMBL" id="JARQWQ010000014">
    <property type="protein sequence ID" value="KAK2567703.1"/>
    <property type="molecule type" value="Genomic_DNA"/>
</dbReference>
<organism evidence="4 5">
    <name type="scientific">Acropora cervicornis</name>
    <name type="common">Staghorn coral</name>
    <dbReference type="NCBI Taxonomy" id="6130"/>
    <lineage>
        <taxon>Eukaryota</taxon>
        <taxon>Metazoa</taxon>
        <taxon>Cnidaria</taxon>
        <taxon>Anthozoa</taxon>
        <taxon>Hexacorallia</taxon>
        <taxon>Scleractinia</taxon>
        <taxon>Astrocoeniina</taxon>
        <taxon>Acroporidae</taxon>
        <taxon>Acropora</taxon>
    </lineage>
</organism>
<name>A0AAD9QUF5_ACRCE</name>
<evidence type="ECO:0000256" key="2">
    <source>
        <dbReference type="SAM" id="SignalP"/>
    </source>
</evidence>
<protein>
    <recommendedName>
        <fullName evidence="3">Fibrinogen C-terminal domain-containing protein</fullName>
    </recommendedName>
</protein>
<dbReference type="PANTHER" id="PTHR16146">
    <property type="entry name" value="INTELECTIN"/>
    <property type="match status" value="1"/>
</dbReference>
<evidence type="ECO:0000313" key="4">
    <source>
        <dbReference type="EMBL" id="KAK2567703.1"/>
    </source>
</evidence>
<feature type="signal peptide" evidence="2">
    <location>
        <begin position="1"/>
        <end position="22"/>
    </location>
</feature>
<dbReference type="AlphaFoldDB" id="A0AAD9QUF5"/>
<dbReference type="PANTHER" id="PTHR16146:SF46">
    <property type="entry name" value="INTELECTIN-1A-RELATED"/>
    <property type="match status" value="1"/>
</dbReference>
<dbReference type="Proteomes" id="UP001249851">
    <property type="component" value="Unassembled WGS sequence"/>
</dbReference>
<reference evidence="4" key="2">
    <citation type="journal article" date="2023" name="Science">
        <title>Genomic signatures of disease resistance in endangered staghorn corals.</title>
        <authorList>
            <person name="Vollmer S.V."/>
            <person name="Selwyn J.D."/>
            <person name="Despard B.A."/>
            <person name="Roesel C.L."/>
        </authorList>
    </citation>
    <scope>NUCLEOTIDE SEQUENCE</scope>
    <source>
        <strain evidence="4">K2</strain>
    </source>
</reference>
<dbReference type="GO" id="GO:0070492">
    <property type="term" value="F:oligosaccharide binding"/>
    <property type="evidence" value="ECO:0007669"/>
    <property type="project" value="TreeGrafter"/>
</dbReference>
<dbReference type="InterPro" id="IPR036056">
    <property type="entry name" value="Fibrinogen-like_C"/>
</dbReference>
<accession>A0AAD9QUF5</accession>
<gene>
    <name evidence="4" type="ORF">P5673_008560</name>
</gene>
<dbReference type="NCBIfam" id="NF040941">
    <property type="entry name" value="GGGWT_bact"/>
    <property type="match status" value="1"/>
</dbReference>
<proteinExistence type="predicted"/>
<dbReference type="SUPFAM" id="SSF56496">
    <property type="entry name" value="Fibrinogen C-terminal domain-like"/>
    <property type="match status" value="1"/>
</dbReference>
<keyword evidence="5" id="KW-1185">Reference proteome</keyword>